<dbReference type="AlphaFoldDB" id="A0A8H2LEQ3"/>
<name>A0A8H2LEQ3_9FLAO</name>
<organism evidence="2 3">
    <name type="scientific">Bizionia saleffrena</name>
    <dbReference type="NCBI Taxonomy" id="291189"/>
    <lineage>
        <taxon>Bacteria</taxon>
        <taxon>Pseudomonadati</taxon>
        <taxon>Bacteroidota</taxon>
        <taxon>Flavobacteriia</taxon>
        <taxon>Flavobacteriales</taxon>
        <taxon>Flavobacteriaceae</taxon>
        <taxon>Bizionia</taxon>
    </lineage>
</organism>
<keyword evidence="3" id="KW-1185">Reference proteome</keyword>
<dbReference type="RefSeq" id="WP_148368625.1">
    <property type="nucleotide sequence ID" value="NZ_VSKM01000003.1"/>
</dbReference>
<gene>
    <name evidence="2" type="ORF">ES676_03325</name>
</gene>
<evidence type="ECO:0000313" key="3">
    <source>
        <dbReference type="Proteomes" id="UP000323324"/>
    </source>
</evidence>
<keyword evidence="1" id="KW-0472">Membrane</keyword>
<comment type="caution">
    <text evidence="2">The sequence shown here is derived from an EMBL/GenBank/DDBJ whole genome shotgun (WGS) entry which is preliminary data.</text>
</comment>
<dbReference type="Proteomes" id="UP000323324">
    <property type="component" value="Unassembled WGS sequence"/>
</dbReference>
<feature type="transmembrane region" description="Helical" evidence="1">
    <location>
        <begin position="51"/>
        <end position="69"/>
    </location>
</feature>
<keyword evidence="1" id="KW-1133">Transmembrane helix</keyword>
<keyword evidence="1" id="KW-0812">Transmembrane</keyword>
<reference evidence="2 3" key="1">
    <citation type="submission" date="2019-08" db="EMBL/GenBank/DDBJ databases">
        <title>Genomes of Antarctic Bizionia species.</title>
        <authorList>
            <person name="Bowman J.P."/>
        </authorList>
    </citation>
    <scope>NUCLEOTIDE SEQUENCE [LARGE SCALE GENOMIC DNA]</scope>
    <source>
        <strain evidence="2 3">HFD</strain>
    </source>
</reference>
<sequence length="162" mass="18403">MLTFKETQKFTQWWLWLILIAIGISPLIGIYTQLIKKEPLGDAPLSDVGLILYSIFIFATIGVFLRLTLKTEINSKGIQMNYIPFVKKEIDWKDIKTAEVVNYGFVGGWGIRWNTAYGTVYNTRGNKGVAIALKNGKKIGIGTQKEEEMQEVIEKAKKMKLI</sequence>
<evidence type="ECO:0000256" key="1">
    <source>
        <dbReference type="SAM" id="Phobius"/>
    </source>
</evidence>
<feature type="transmembrane region" description="Helical" evidence="1">
    <location>
        <begin position="12"/>
        <end position="31"/>
    </location>
</feature>
<proteinExistence type="predicted"/>
<dbReference type="EMBL" id="VSKM01000003">
    <property type="protein sequence ID" value="TYB77336.1"/>
    <property type="molecule type" value="Genomic_DNA"/>
</dbReference>
<evidence type="ECO:0000313" key="2">
    <source>
        <dbReference type="EMBL" id="TYB77336.1"/>
    </source>
</evidence>
<protein>
    <submittedName>
        <fullName evidence="2">Uncharacterized protein</fullName>
    </submittedName>
</protein>
<accession>A0A8H2LEQ3</accession>